<gene>
    <name evidence="15" type="ORF">Anas_04216</name>
</gene>
<feature type="transmembrane region" description="Helical" evidence="14">
    <location>
        <begin position="47"/>
        <end position="70"/>
    </location>
</feature>
<dbReference type="Proteomes" id="UP000326759">
    <property type="component" value="Unassembled WGS sequence"/>
</dbReference>
<comment type="function">
    <text evidence="1">Required for ciliogenesis.</text>
</comment>
<evidence type="ECO:0000256" key="2">
    <source>
        <dbReference type="ARBA" id="ARBA00004128"/>
    </source>
</evidence>
<keyword evidence="12" id="KW-0325">Glycoprotein</keyword>
<comment type="caution">
    <text evidence="15">The sequence shown here is derived from an EMBL/GenBank/DDBJ whole genome shotgun (WGS) entry which is preliminary data.</text>
</comment>
<dbReference type="PANTHER" id="PTHR13306">
    <property type="entry name" value="TRANSMEMBRANE PROTEIN 138"/>
    <property type="match status" value="1"/>
</dbReference>
<keyword evidence="6" id="KW-0926">Vacuole</keyword>
<evidence type="ECO:0000256" key="7">
    <source>
        <dbReference type="ARBA" id="ARBA00022692"/>
    </source>
</evidence>
<evidence type="ECO:0000256" key="1">
    <source>
        <dbReference type="ARBA" id="ARBA00003709"/>
    </source>
</evidence>
<keyword evidence="8" id="KW-0970">Cilium biogenesis/degradation</keyword>
<evidence type="ECO:0000256" key="3">
    <source>
        <dbReference type="ARBA" id="ARBA00004138"/>
    </source>
</evidence>
<evidence type="ECO:0000256" key="12">
    <source>
        <dbReference type="ARBA" id="ARBA00023180"/>
    </source>
</evidence>
<evidence type="ECO:0000256" key="11">
    <source>
        <dbReference type="ARBA" id="ARBA00023136"/>
    </source>
</evidence>
<dbReference type="GO" id="GO:0030030">
    <property type="term" value="P:cell projection organization"/>
    <property type="evidence" value="ECO:0007669"/>
    <property type="project" value="UniProtKB-KW"/>
</dbReference>
<comment type="similarity">
    <text evidence="4">Belongs to the TMEM138 family.</text>
</comment>
<accession>A0A5N5SVT3</accession>
<dbReference type="GO" id="GO:0005929">
    <property type="term" value="C:cilium"/>
    <property type="evidence" value="ECO:0007669"/>
    <property type="project" value="UniProtKB-SubCell"/>
</dbReference>
<evidence type="ECO:0000256" key="6">
    <source>
        <dbReference type="ARBA" id="ARBA00022554"/>
    </source>
</evidence>
<evidence type="ECO:0000256" key="9">
    <source>
        <dbReference type="ARBA" id="ARBA00022989"/>
    </source>
</evidence>
<evidence type="ECO:0000313" key="15">
    <source>
        <dbReference type="EMBL" id="KAB7498025.1"/>
    </source>
</evidence>
<protein>
    <recommendedName>
        <fullName evidence="5">Transmembrane protein 138</fullName>
    </recommendedName>
</protein>
<feature type="transmembrane region" description="Helical" evidence="14">
    <location>
        <begin position="12"/>
        <end position="35"/>
    </location>
</feature>
<keyword evidence="13" id="KW-0966">Cell projection</keyword>
<keyword evidence="10" id="KW-0969">Cilium</keyword>
<evidence type="ECO:0000256" key="13">
    <source>
        <dbReference type="ARBA" id="ARBA00023273"/>
    </source>
</evidence>
<keyword evidence="9 14" id="KW-1133">Transmembrane helix</keyword>
<evidence type="ECO:0000256" key="10">
    <source>
        <dbReference type="ARBA" id="ARBA00023069"/>
    </source>
</evidence>
<name>A0A5N5SVT3_9CRUS</name>
<reference evidence="15 16" key="1">
    <citation type="journal article" date="2019" name="PLoS Biol.">
        <title>Sex chromosomes control vertical transmission of feminizing Wolbachia symbionts in an isopod.</title>
        <authorList>
            <person name="Becking T."/>
            <person name="Chebbi M.A."/>
            <person name="Giraud I."/>
            <person name="Moumen B."/>
            <person name="Laverre T."/>
            <person name="Caubet Y."/>
            <person name="Peccoud J."/>
            <person name="Gilbert C."/>
            <person name="Cordaux R."/>
        </authorList>
    </citation>
    <scope>NUCLEOTIDE SEQUENCE [LARGE SCALE GENOMIC DNA]</scope>
    <source>
        <strain evidence="15">ANa2</strain>
        <tissue evidence="15">Whole body excluding digestive tract and cuticle</tissue>
    </source>
</reference>
<evidence type="ECO:0000256" key="5">
    <source>
        <dbReference type="ARBA" id="ARBA00014515"/>
    </source>
</evidence>
<evidence type="ECO:0000313" key="16">
    <source>
        <dbReference type="Proteomes" id="UP000326759"/>
    </source>
</evidence>
<organism evidence="15 16">
    <name type="scientific">Armadillidium nasatum</name>
    <dbReference type="NCBI Taxonomy" id="96803"/>
    <lineage>
        <taxon>Eukaryota</taxon>
        <taxon>Metazoa</taxon>
        <taxon>Ecdysozoa</taxon>
        <taxon>Arthropoda</taxon>
        <taxon>Crustacea</taxon>
        <taxon>Multicrustacea</taxon>
        <taxon>Malacostraca</taxon>
        <taxon>Eumalacostraca</taxon>
        <taxon>Peracarida</taxon>
        <taxon>Isopoda</taxon>
        <taxon>Oniscidea</taxon>
        <taxon>Crinocheta</taxon>
        <taxon>Armadillidiidae</taxon>
        <taxon>Armadillidium</taxon>
    </lineage>
</organism>
<dbReference type="InterPro" id="IPR024133">
    <property type="entry name" value="TM_138"/>
</dbReference>
<dbReference type="OrthoDB" id="189688at2759"/>
<dbReference type="EMBL" id="SEYY01019671">
    <property type="protein sequence ID" value="KAB7498025.1"/>
    <property type="molecule type" value="Genomic_DNA"/>
</dbReference>
<comment type="subcellular location">
    <subcellularLocation>
        <location evidence="3">Cell projection</location>
        <location evidence="3">Cilium</location>
    </subcellularLocation>
    <subcellularLocation>
        <location evidence="2">Vacuole membrane</location>
        <topology evidence="2">Multi-pass membrane protein</topology>
    </subcellularLocation>
</comment>
<feature type="transmembrane region" description="Helical" evidence="14">
    <location>
        <begin position="82"/>
        <end position="102"/>
    </location>
</feature>
<dbReference type="Pfam" id="PF14935">
    <property type="entry name" value="TMEM138"/>
    <property type="match status" value="1"/>
</dbReference>
<keyword evidence="7 14" id="KW-0812">Transmembrane</keyword>
<dbReference type="AlphaFoldDB" id="A0A5N5SVT3"/>
<sequence>MNLLEGSVLRYKFLSLSVLSLLLFDLICNSTFVLFSHNNLVTLLIYIMQNTFLLFTFILISFGIFSTSLAKVGFIGKLLRKFKWTITISILYFCLSLSFPLVEFEQKMET</sequence>
<evidence type="ECO:0000256" key="8">
    <source>
        <dbReference type="ARBA" id="ARBA00022794"/>
    </source>
</evidence>
<proteinExistence type="inferred from homology"/>
<evidence type="ECO:0000256" key="4">
    <source>
        <dbReference type="ARBA" id="ARBA00010572"/>
    </source>
</evidence>
<dbReference type="GO" id="GO:0005774">
    <property type="term" value="C:vacuolar membrane"/>
    <property type="evidence" value="ECO:0007669"/>
    <property type="project" value="UniProtKB-SubCell"/>
</dbReference>
<evidence type="ECO:0000256" key="14">
    <source>
        <dbReference type="SAM" id="Phobius"/>
    </source>
</evidence>
<dbReference type="PANTHER" id="PTHR13306:SF6">
    <property type="entry name" value="TRANSMEMBRANE PROTEIN 138"/>
    <property type="match status" value="1"/>
</dbReference>
<keyword evidence="16" id="KW-1185">Reference proteome</keyword>
<keyword evidence="11 14" id="KW-0472">Membrane</keyword>